<dbReference type="RefSeq" id="WP_148648738.1">
    <property type="nucleotide sequence ID" value="NZ_CP011131.1"/>
</dbReference>
<sequence length="185" mass="19717">MSASTHASSAAAAKTQVQGQDAELAASFAYDPAKRVLRVDYRLRNTGARALAVFDRGDRHALASGRQKAGAIAAPTLRNVGDDVVLEHIALPLPRPAPVSPPTPLAAKLAAGAQSNGHFEFALPGLQAPKRLRWCLGVAAFAEADFNSPEQVGDVEIWRASFAVAERQQTLCTPWFDVARMAFES</sequence>
<gene>
    <name evidence="1" type="ORF">MOV92_04155</name>
</gene>
<organism evidence="1 2">
    <name type="scientific">Lysobacter gummosus</name>
    <dbReference type="NCBI Taxonomy" id="262324"/>
    <lineage>
        <taxon>Bacteria</taxon>
        <taxon>Pseudomonadati</taxon>
        <taxon>Pseudomonadota</taxon>
        <taxon>Gammaproteobacteria</taxon>
        <taxon>Lysobacterales</taxon>
        <taxon>Lysobacteraceae</taxon>
        <taxon>Lysobacter</taxon>
    </lineage>
</organism>
<name>A0ABY3XFQ9_9GAMM</name>
<dbReference type="EMBL" id="CP093547">
    <property type="protein sequence ID" value="UNP30476.1"/>
    <property type="molecule type" value="Genomic_DNA"/>
</dbReference>
<proteinExistence type="predicted"/>
<evidence type="ECO:0000313" key="1">
    <source>
        <dbReference type="EMBL" id="UNP30476.1"/>
    </source>
</evidence>
<protein>
    <recommendedName>
        <fullName evidence="3">DUF4424 domain-containing protein</fullName>
    </recommendedName>
</protein>
<keyword evidence="2" id="KW-1185">Reference proteome</keyword>
<accession>A0ABY3XFQ9</accession>
<evidence type="ECO:0000313" key="2">
    <source>
        <dbReference type="Proteomes" id="UP000829194"/>
    </source>
</evidence>
<reference evidence="1 2" key="1">
    <citation type="submission" date="2022-03" db="EMBL/GenBank/DDBJ databases">
        <title>Complete genome sequence of Lysobacter capsici VKM B-2533 and Lysobacter gummosus 10.1.1, promising sources of lytic agents.</title>
        <authorList>
            <person name="Tarlachkov S.V."/>
            <person name="Kudryakova I.V."/>
            <person name="Afoshin A.S."/>
            <person name="Leontyevskaya E.A."/>
            <person name="Leontyevskaya N.V."/>
        </authorList>
    </citation>
    <scope>NUCLEOTIDE SEQUENCE [LARGE SCALE GENOMIC DNA]</scope>
    <source>
        <strain evidence="1 2">10.1.1</strain>
    </source>
</reference>
<dbReference type="Proteomes" id="UP000829194">
    <property type="component" value="Chromosome"/>
</dbReference>
<evidence type="ECO:0008006" key="3">
    <source>
        <dbReference type="Google" id="ProtNLM"/>
    </source>
</evidence>